<evidence type="ECO:0000313" key="2">
    <source>
        <dbReference type="EMBL" id="KAF2856202.1"/>
    </source>
</evidence>
<organism evidence="2 3">
    <name type="scientific">Plenodomus tracheiphilus IPT5</name>
    <dbReference type="NCBI Taxonomy" id="1408161"/>
    <lineage>
        <taxon>Eukaryota</taxon>
        <taxon>Fungi</taxon>
        <taxon>Dikarya</taxon>
        <taxon>Ascomycota</taxon>
        <taxon>Pezizomycotina</taxon>
        <taxon>Dothideomycetes</taxon>
        <taxon>Pleosporomycetidae</taxon>
        <taxon>Pleosporales</taxon>
        <taxon>Pleosporineae</taxon>
        <taxon>Leptosphaeriaceae</taxon>
        <taxon>Plenodomus</taxon>
    </lineage>
</organism>
<protein>
    <submittedName>
        <fullName evidence="2">Uncharacterized protein</fullName>
    </submittedName>
</protein>
<evidence type="ECO:0000256" key="1">
    <source>
        <dbReference type="SAM" id="SignalP"/>
    </source>
</evidence>
<dbReference type="EMBL" id="MU006289">
    <property type="protein sequence ID" value="KAF2856202.1"/>
    <property type="molecule type" value="Genomic_DNA"/>
</dbReference>
<dbReference type="AlphaFoldDB" id="A0A6A7BM01"/>
<reference evidence="2" key="1">
    <citation type="submission" date="2020-01" db="EMBL/GenBank/DDBJ databases">
        <authorList>
            <consortium name="DOE Joint Genome Institute"/>
            <person name="Haridas S."/>
            <person name="Albert R."/>
            <person name="Binder M."/>
            <person name="Bloem J."/>
            <person name="Labutti K."/>
            <person name="Salamov A."/>
            <person name="Andreopoulos B."/>
            <person name="Baker S.E."/>
            <person name="Barry K."/>
            <person name="Bills G."/>
            <person name="Bluhm B.H."/>
            <person name="Cannon C."/>
            <person name="Castanera R."/>
            <person name="Culley D.E."/>
            <person name="Daum C."/>
            <person name="Ezra D."/>
            <person name="Gonzalez J.B."/>
            <person name="Henrissat B."/>
            <person name="Kuo A."/>
            <person name="Liang C."/>
            <person name="Lipzen A."/>
            <person name="Lutzoni F."/>
            <person name="Magnuson J."/>
            <person name="Mondo S."/>
            <person name="Nolan M."/>
            <person name="Ohm R."/>
            <person name="Pangilinan J."/>
            <person name="Park H.-J."/>
            <person name="Ramirez L."/>
            <person name="Alfaro M."/>
            <person name="Sun H."/>
            <person name="Tritt A."/>
            <person name="Yoshinaga Y."/>
            <person name="Zwiers L.-H."/>
            <person name="Turgeon B.G."/>
            <person name="Goodwin S.B."/>
            <person name="Spatafora J.W."/>
            <person name="Crous P.W."/>
            <person name="Grigoriev I.V."/>
        </authorList>
    </citation>
    <scope>NUCLEOTIDE SEQUENCE</scope>
    <source>
        <strain evidence="2">IPT5</strain>
    </source>
</reference>
<name>A0A6A7BM01_9PLEO</name>
<feature type="chain" id="PRO_5025505761" evidence="1">
    <location>
        <begin position="20"/>
        <end position="185"/>
    </location>
</feature>
<keyword evidence="3" id="KW-1185">Reference proteome</keyword>
<proteinExistence type="predicted"/>
<sequence>MRITSISIAYAALLPGILAIDFTGYAPQKGVQAEFKPFLKALVTAAEDPLATNAYTDYFTKDGMQTTLSIHCPGAAAIVRCKQGFLPPNGNLTLIHFPTTVSIYDNNATATVYDSAGRIENTFRGGNCSQIYYQTRYTVLKTTQGINQPPNLTPKPQGQVYWYHDYVVNPTNVPSNIPCDSQRRG</sequence>
<evidence type="ECO:0000313" key="3">
    <source>
        <dbReference type="Proteomes" id="UP000799423"/>
    </source>
</evidence>
<keyword evidence="1" id="KW-0732">Signal</keyword>
<accession>A0A6A7BM01</accession>
<dbReference type="Proteomes" id="UP000799423">
    <property type="component" value="Unassembled WGS sequence"/>
</dbReference>
<feature type="signal peptide" evidence="1">
    <location>
        <begin position="1"/>
        <end position="19"/>
    </location>
</feature>
<dbReference type="OrthoDB" id="5176208at2759"/>
<gene>
    <name evidence="2" type="ORF">T440DRAFT_463539</name>
</gene>